<evidence type="ECO:0000313" key="9">
    <source>
        <dbReference type="Proteomes" id="UP000283003"/>
    </source>
</evidence>
<reference evidence="8 9" key="1">
    <citation type="submission" date="2018-12" db="EMBL/GenBank/DDBJ databases">
        <title>Croceicoccus ponticola sp. nov., a lipolytic bacterium isolated from seawater.</title>
        <authorList>
            <person name="Yoon J.-H."/>
        </authorList>
    </citation>
    <scope>NUCLEOTIDE SEQUENCE [LARGE SCALE GENOMIC DNA]</scope>
    <source>
        <strain evidence="8 9">GM-16</strain>
    </source>
</reference>
<dbReference type="Gene3D" id="3.40.50.150">
    <property type="entry name" value="Vaccinia Virus protein VP39"/>
    <property type="match status" value="1"/>
</dbReference>
<evidence type="ECO:0000256" key="2">
    <source>
        <dbReference type="ARBA" id="ARBA00022603"/>
    </source>
</evidence>
<feature type="domain" description="ParB-like N-terminal" evidence="7">
    <location>
        <begin position="52"/>
        <end position="138"/>
    </location>
</feature>
<keyword evidence="9" id="KW-1185">Reference proteome</keyword>
<evidence type="ECO:0000256" key="5">
    <source>
        <dbReference type="RuleBase" id="RU362026"/>
    </source>
</evidence>
<dbReference type="InterPro" id="IPR001091">
    <property type="entry name" value="RM_Methyltransferase"/>
</dbReference>
<name>A0A437H1X3_9SPHN</name>
<dbReference type="GO" id="GO:0032259">
    <property type="term" value="P:methylation"/>
    <property type="evidence" value="ECO:0007669"/>
    <property type="project" value="UniProtKB-KW"/>
</dbReference>
<dbReference type="SUPFAM" id="SSF110849">
    <property type="entry name" value="ParB/Sulfiredoxin"/>
    <property type="match status" value="1"/>
</dbReference>
<dbReference type="SUPFAM" id="SSF53335">
    <property type="entry name" value="S-adenosyl-L-methionine-dependent methyltransferases"/>
    <property type="match status" value="1"/>
</dbReference>
<gene>
    <name evidence="8" type="ORF">EKN06_05600</name>
</gene>
<dbReference type="GO" id="GO:0009007">
    <property type="term" value="F:site-specific DNA-methyltransferase (adenine-specific) activity"/>
    <property type="evidence" value="ECO:0007669"/>
    <property type="project" value="UniProtKB-EC"/>
</dbReference>
<dbReference type="GO" id="GO:0008170">
    <property type="term" value="F:N-methyltransferase activity"/>
    <property type="evidence" value="ECO:0007669"/>
    <property type="project" value="InterPro"/>
</dbReference>
<organism evidence="8 9">
    <name type="scientific">Croceicoccus ponticola</name>
    <dbReference type="NCBI Taxonomy" id="2217664"/>
    <lineage>
        <taxon>Bacteria</taxon>
        <taxon>Pseudomonadati</taxon>
        <taxon>Pseudomonadota</taxon>
        <taxon>Alphaproteobacteria</taxon>
        <taxon>Sphingomonadales</taxon>
        <taxon>Erythrobacteraceae</taxon>
        <taxon>Croceicoccus</taxon>
    </lineage>
</organism>
<dbReference type="PROSITE" id="PS00092">
    <property type="entry name" value="N6_MTASE"/>
    <property type="match status" value="1"/>
</dbReference>
<dbReference type="InterPro" id="IPR015840">
    <property type="entry name" value="DNA_MeTrfase_ParB"/>
</dbReference>
<keyword evidence="2 8" id="KW-0489">Methyltransferase</keyword>
<dbReference type="InterPro" id="IPR003115">
    <property type="entry name" value="ParB_N"/>
</dbReference>
<proteinExistence type="inferred from homology"/>
<dbReference type="RefSeq" id="WP_127611822.1">
    <property type="nucleotide sequence ID" value="NZ_RXOL01000001.1"/>
</dbReference>
<dbReference type="AlphaFoldDB" id="A0A437H1X3"/>
<dbReference type="InterPro" id="IPR002052">
    <property type="entry name" value="DNA_methylase_N6_adenine_CS"/>
</dbReference>
<keyword evidence="3" id="KW-0808">Transferase</keyword>
<dbReference type="EC" id="2.1.1.-" evidence="5"/>
<comment type="catalytic activity">
    <reaction evidence="4">
        <text>a 2'-deoxyadenosine in DNA + S-adenosyl-L-methionine = an N(6)-methyl-2'-deoxyadenosine in DNA + S-adenosyl-L-homocysteine + H(+)</text>
        <dbReference type="Rhea" id="RHEA:15197"/>
        <dbReference type="Rhea" id="RHEA-COMP:12418"/>
        <dbReference type="Rhea" id="RHEA-COMP:12419"/>
        <dbReference type="ChEBI" id="CHEBI:15378"/>
        <dbReference type="ChEBI" id="CHEBI:57856"/>
        <dbReference type="ChEBI" id="CHEBI:59789"/>
        <dbReference type="ChEBI" id="CHEBI:90615"/>
        <dbReference type="ChEBI" id="CHEBI:90616"/>
        <dbReference type="EC" id="2.1.1.72"/>
    </reaction>
</comment>
<feature type="compositionally biased region" description="Basic and acidic residues" evidence="6">
    <location>
        <begin position="1"/>
        <end position="25"/>
    </location>
</feature>
<evidence type="ECO:0000256" key="4">
    <source>
        <dbReference type="ARBA" id="ARBA00047942"/>
    </source>
</evidence>
<dbReference type="Pfam" id="PF01555">
    <property type="entry name" value="N6_N4_Mtase"/>
    <property type="match status" value="1"/>
</dbReference>
<dbReference type="CDD" id="cd16403">
    <property type="entry name" value="ParB_N_like_MT"/>
    <property type="match status" value="1"/>
</dbReference>
<dbReference type="PIRSF" id="PIRSF036758">
    <property type="entry name" value="Aden_M_ParB"/>
    <property type="match status" value="1"/>
</dbReference>
<evidence type="ECO:0000259" key="7">
    <source>
        <dbReference type="SMART" id="SM00470"/>
    </source>
</evidence>
<evidence type="ECO:0000313" key="8">
    <source>
        <dbReference type="EMBL" id="RVQ69635.1"/>
    </source>
</evidence>
<comment type="caution">
    <text evidence="8">The sequence shown here is derived from an EMBL/GenBank/DDBJ whole genome shotgun (WGS) entry which is preliminary data.</text>
</comment>
<dbReference type="InterPro" id="IPR002941">
    <property type="entry name" value="DNA_methylase_N4/N6"/>
</dbReference>
<dbReference type="Gene3D" id="3.90.1530.10">
    <property type="entry name" value="Conserved hypothetical protein from pyrococcus furiosus pfu- 392566-001, ParB domain"/>
    <property type="match status" value="1"/>
</dbReference>
<dbReference type="InterPro" id="IPR029063">
    <property type="entry name" value="SAM-dependent_MTases_sf"/>
</dbReference>
<feature type="region of interest" description="Disordered" evidence="6">
    <location>
        <begin position="1"/>
        <end position="30"/>
    </location>
</feature>
<dbReference type="InterPro" id="IPR036086">
    <property type="entry name" value="ParB/Sulfiredoxin_sf"/>
</dbReference>
<dbReference type="Pfam" id="PF02195">
    <property type="entry name" value="ParB_N"/>
    <property type="match status" value="1"/>
</dbReference>
<accession>A0A437H1X3</accession>
<dbReference type="PRINTS" id="PR00508">
    <property type="entry name" value="S21N4MTFRASE"/>
</dbReference>
<dbReference type="Proteomes" id="UP000283003">
    <property type="component" value="Unassembled WGS sequence"/>
</dbReference>
<sequence>MARGDRRLPDRLKGQLQRKSTERRSRNTKATQLEAVKYRHGRNDLQPDMRTVMRPIAALKPAPHRTRKTAPEQVHAVMRSVQEFGIVLPILIDGNDAIVAGNVLWEAAKQLGIETIECRVVDHLEPIELEALSLALNRLGETGTWDLDILRERMIEIRSAGIELLSTGFTVPLIDQIIINPDPVEPSEEGDEEAETDDAPPVTQLGDLYHLGEHRLLCGDALDESSYRNVLNGREAQAVFSDPPYNCKIEGFVSGLGKHKHLNFQMAVGEMEDGEFFTFLTTYLGHCRTVTSEGAIIFACMDFRQIDLLLMAGRNVGLTRNNVAIWTKGSGGMTGSIYRSQYENIAVFCNGKKPATNNVELGRHGRDRTNSWSYPGANRKGSSAASALADHPTPKPVELVEDALLDVTNPGDLVLDPFMGSGTTMIAAERSGRLACGIELDPIYVDRSIRRWEAVTGKDAIHVQSGMTFAELAEARLIDLHEDEELRPE</sequence>
<dbReference type="EMBL" id="RXOL01000001">
    <property type="protein sequence ID" value="RVQ69635.1"/>
    <property type="molecule type" value="Genomic_DNA"/>
</dbReference>
<evidence type="ECO:0000256" key="6">
    <source>
        <dbReference type="SAM" id="MobiDB-lite"/>
    </source>
</evidence>
<comment type="similarity">
    <text evidence="1 5">Belongs to the N(4)/N(6)-methyltransferase family.</text>
</comment>
<evidence type="ECO:0000256" key="1">
    <source>
        <dbReference type="ARBA" id="ARBA00006594"/>
    </source>
</evidence>
<dbReference type="SMART" id="SM00470">
    <property type="entry name" value="ParB"/>
    <property type="match status" value="1"/>
</dbReference>
<feature type="region of interest" description="Disordered" evidence="6">
    <location>
        <begin position="181"/>
        <end position="201"/>
    </location>
</feature>
<feature type="compositionally biased region" description="Acidic residues" evidence="6">
    <location>
        <begin position="185"/>
        <end position="198"/>
    </location>
</feature>
<feature type="region of interest" description="Disordered" evidence="6">
    <location>
        <begin position="359"/>
        <end position="392"/>
    </location>
</feature>
<dbReference type="OrthoDB" id="7806498at2"/>
<evidence type="ECO:0000256" key="3">
    <source>
        <dbReference type="ARBA" id="ARBA00022679"/>
    </source>
</evidence>
<dbReference type="GO" id="GO:0003677">
    <property type="term" value="F:DNA binding"/>
    <property type="evidence" value="ECO:0007669"/>
    <property type="project" value="InterPro"/>
</dbReference>
<protein>
    <recommendedName>
        <fullName evidence="5">Methyltransferase</fullName>
        <ecNumber evidence="5">2.1.1.-</ecNumber>
    </recommendedName>
</protein>